<dbReference type="HOGENOM" id="CLU_011276_7_1_2"/>
<reference evidence="7 9" key="1">
    <citation type="journal article" date="2004" name="Proc. Natl. Acad. Sci. U.S.A.">
        <title>Genome sequence of Picrophilus torridus and its implications for life around pH 0.</title>
        <authorList>
            <person name="Futterer O."/>
            <person name="Angelov A."/>
            <person name="Liesegang H."/>
            <person name="Gottschalk G."/>
            <person name="Schleper C."/>
            <person name="Schepers B."/>
            <person name="Dock C."/>
            <person name="Antranikian G."/>
            <person name="Liebl W."/>
        </authorList>
    </citation>
    <scope>NUCLEOTIDE SEQUENCE [LARGE SCALE GENOMIC DNA]</scope>
    <source>
        <strain evidence="9">ATCC 700027 / DSM 9790 / JCM 10055 / NBRC 100828</strain>
        <strain evidence="7">DSM 9790</strain>
    </source>
</reference>
<gene>
    <name evidence="7" type="ordered locus">PTO1432</name>
    <name evidence="8" type="ORF">SAMN02745355_0830</name>
</gene>
<dbReference type="Proteomes" id="UP000192315">
    <property type="component" value="Unassembled WGS sequence"/>
</dbReference>
<dbReference type="Proteomes" id="UP000000438">
    <property type="component" value="Chromosome"/>
</dbReference>
<accession>Q6KZ35</accession>
<dbReference type="Gene3D" id="3.40.1010.10">
    <property type="entry name" value="Cobalt-precorrin-4 Transmethylase, Domain 1"/>
    <property type="match status" value="1"/>
</dbReference>
<dbReference type="SUPFAM" id="SSF53790">
    <property type="entry name" value="Tetrapyrrole methylase"/>
    <property type="match status" value="1"/>
</dbReference>
<dbReference type="PATRIC" id="fig|263820.9.peg.1486"/>
<keyword evidence="5" id="KW-0949">S-adenosyl-L-methionine</keyword>
<dbReference type="InterPro" id="IPR050161">
    <property type="entry name" value="Siro_Cobalamin_biosynth"/>
</dbReference>
<evidence type="ECO:0000313" key="7">
    <source>
        <dbReference type="EMBL" id="AAT44017.1"/>
    </source>
</evidence>
<dbReference type="EMBL" id="FWYE01000002">
    <property type="protein sequence ID" value="SMD30912.1"/>
    <property type="molecule type" value="Genomic_DNA"/>
</dbReference>
<evidence type="ECO:0000256" key="4">
    <source>
        <dbReference type="ARBA" id="ARBA00022679"/>
    </source>
</evidence>
<evidence type="ECO:0000256" key="3">
    <source>
        <dbReference type="ARBA" id="ARBA00022603"/>
    </source>
</evidence>
<dbReference type="GO" id="GO:0032259">
    <property type="term" value="P:methylation"/>
    <property type="evidence" value="ECO:0007669"/>
    <property type="project" value="UniProtKB-KW"/>
</dbReference>
<evidence type="ECO:0000256" key="2">
    <source>
        <dbReference type="ARBA" id="ARBA00022573"/>
    </source>
</evidence>
<dbReference type="AlphaFoldDB" id="Q6KZ35"/>
<dbReference type="Pfam" id="PF00590">
    <property type="entry name" value="TP_methylase"/>
    <property type="match status" value="1"/>
</dbReference>
<dbReference type="EC" id="2.1.1.133" evidence="7"/>
<evidence type="ECO:0000313" key="8">
    <source>
        <dbReference type="EMBL" id="SMD30912.1"/>
    </source>
</evidence>
<dbReference type="InterPro" id="IPR006362">
    <property type="entry name" value="Cbl_synth_CobM/CibF"/>
</dbReference>
<dbReference type="InterPro" id="IPR035996">
    <property type="entry name" value="4pyrrol_Methylase_sf"/>
</dbReference>
<evidence type="ECO:0000256" key="5">
    <source>
        <dbReference type="ARBA" id="ARBA00022691"/>
    </source>
</evidence>
<keyword evidence="2" id="KW-0169">Cobalamin biosynthesis</keyword>
<reference evidence="7" key="2">
    <citation type="submission" date="2004-02" db="EMBL/GenBank/DDBJ databases">
        <authorList>
            <person name="Fuetterer O."/>
            <person name="Angelov A."/>
            <person name="Liesegang H."/>
            <person name="Gottschalk G."/>
            <person name="Schleper C."/>
            <person name="Schepers B."/>
            <person name="Dock C."/>
            <person name="Antranikian G."/>
            <person name="Liebl W."/>
        </authorList>
    </citation>
    <scope>NUCLEOTIDE SEQUENCE</scope>
    <source>
        <strain evidence="7">DSM 9790</strain>
    </source>
</reference>
<reference evidence="8 10" key="3">
    <citation type="submission" date="2017-04" db="EMBL/GenBank/DDBJ databases">
        <authorList>
            <person name="Varghese N."/>
            <person name="Submissions S."/>
        </authorList>
    </citation>
    <scope>NUCLEOTIDE SEQUENCE [LARGE SCALE GENOMIC DNA]</scope>
    <source>
        <strain evidence="8 10">DSM 9789</strain>
    </source>
</reference>
<name>Q6KZ35_PICTO</name>
<dbReference type="InterPro" id="IPR014776">
    <property type="entry name" value="4pyrrole_Mease_sub2"/>
</dbReference>
<dbReference type="STRING" id="263820.PTO1432"/>
<dbReference type="PaxDb" id="263820-PTO1432"/>
<dbReference type="OrthoDB" id="6633at2157"/>
<accession>A0A8G2L7A6</accession>
<dbReference type="GO" id="GO:0009236">
    <property type="term" value="P:cobalamin biosynthetic process"/>
    <property type="evidence" value="ECO:0007669"/>
    <property type="project" value="UniProtKB-KW"/>
</dbReference>
<dbReference type="FunCoup" id="Q6KZ35">
    <property type="interactions" value="60"/>
</dbReference>
<dbReference type="GO" id="GO:0046026">
    <property type="term" value="F:precorrin-4 C11-methyltransferase activity"/>
    <property type="evidence" value="ECO:0007669"/>
    <property type="project" value="UniProtKB-EC"/>
</dbReference>
<comment type="similarity">
    <text evidence="1">Belongs to the precorrin methyltransferase family.</text>
</comment>
<proteinExistence type="inferred from homology"/>
<dbReference type="Gene3D" id="3.30.950.10">
    <property type="entry name" value="Methyltransferase, Cobalt-precorrin-4 Transmethylase, Domain 2"/>
    <property type="match status" value="1"/>
</dbReference>
<evidence type="ECO:0000256" key="1">
    <source>
        <dbReference type="ARBA" id="ARBA00005879"/>
    </source>
</evidence>
<keyword evidence="3 7" id="KW-0489">Methyltransferase</keyword>
<dbReference type="InterPro" id="IPR000878">
    <property type="entry name" value="4pyrrol_Mease"/>
</dbReference>
<feature type="domain" description="Tetrapyrrole methylase" evidence="6">
    <location>
        <begin position="2"/>
        <end position="195"/>
    </location>
</feature>
<keyword evidence="10" id="KW-1185">Reference proteome</keyword>
<dbReference type="eggNOG" id="arCOG00645">
    <property type="taxonomic scope" value="Archaea"/>
</dbReference>
<dbReference type="RefSeq" id="WP_011178233.1">
    <property type="nucleotide sequence ID" value="NC_005877.1"/>
</dbReference>
<dbReference type="PANTHER" id="PTHR45790:SF4">
    <property type="entry name" value="COBALT-PRECORRIN-4 C(11)-METHYLTRANSFERASE"/>
    <property type="match status" value="1"/>
</dbReference>
<dbReference type="KEGG" id="pto:PTO1432"/>
<keyword evidence="4 7" id="KW-0808">Transferase</keyword>
<dbReference type="GeneID" id="2843990"/>
<evidence type="ECO:0000259" key="6">
    <source>
        <dbReference type="Pfam" id="PF00590"/>
    </source>
</evidence>
<evidence type="ECO:0000313" key="9">
    <source>
        <dbReference type="Proteomes" id="UP000000438"/>
    </source>
</evidence>
<organism evidence="7 9">
    <name type="scientific">Picrophilus torridus (strain ATCC 700027 / DSM 9790 / JCM 10055 / NBRC 100828 / KAW 2/3)</name>
    <dbReference type="NCBI Taxonomy" id="1122961"/>
    <lineage>
        <taxon>Archaea</taxon>
        <taxon>Methanobacteriati</taxon>
        <taxon>Thermoplasmatota</taxon>
        <taxon>Thermoplasmata</taxon>
        <taxon>Thermoplasmatales</taxon>
        <taxon>Picrophilaceae</taxon>
        <taxon>Picrophilus</taxon>
    </lineage>
</organism>
<dbReference type="InParanoid" id="Q6KZ35"/>
<dbReference type="EMBL" id="AE017261">
    <property type="protein sequence ID" value="AAT44017.1"/>
    <property type="molecule type" value="Genomic_DNA"/>
</dbReference>
<dbReference type="CDD" id="cd11641">
    <property type="entry name" value="Precorrin-4_C11-MT"/>
    <property type="match status" value="1"/>
</dbReference>
<dbReference type="PANTHER" id="PTHR45790">
    <property type="entry name" value="SIROHEME SYNTHASE-RELATED"/>
    <property type="match status" value="1"/>
</dbReference>
<dbReference type="InterPro" id="IPR014777">
    <property type="entry name" value="4pyrrole_Mease_sub1"/>
</dbReference>
<evidence type="ECO:0000313" key="10">
    <source>
        <dbReference type="Proteomes" id="UP000192315"/>
    </source>
</evidence>
<protein>
    <submittedName>
        <fullName evidence="7">Precorrin-4 C11-methyltransferase</fullName>
        <ecNumber evidence="7">2.1.1.133</ecNumber>
    </submittedName>
</protein>
<sequence>MELLTLKAYELIKNTDVMIYADSLVSNDIEGLVKKSCIVYKSSRMTLNEVLNVIQRHYNDGLDICRVHSGDPSIYGAIDEQIKYFNEHSMEYEIIPGVSSVFAAASRIGELTRPGLSQSLIITRVPVRTDYIENEDLSELARHKSTMAILLSAARAREVTEKLINAGFSENDRLIIAYKISWPDEMIIETTVKDLEGDLFKNRISRQAIIFAGGVISFHGGKSSNLYNENFKHMFRAGKKS</sequence>